<evidence type="ECO:0000313" key="4">
    <source>
        <dbReference type="Proteomes" id="UP000317039"/>
    </source>
</evidence>
<dbReference type="EMBL" id="CP041695">
    <property type="protein sequence ID" value="QDP81062.1"/>
    <property type="molecule type" value="Genomic_DNA"/>
</dbReference>
<sequence>MLRSDHRLAGVAALCAVAVLAAGLLWGARTVEGTPTTADIDLATLDFGDLRGESLTEPGNDNDRYGRIIESARMAEAVVDPRDIDADLYPYQPSLLPKPKDTIGFLADVARPILVEHGMLAGYTVMGRPDCQGEHCRDASRSVRVTVLRMPDESAARAAATAIEAADFAVNPENTAVTLPEYPAAQGHWRPTVPTLGIVVPHASFLVALFVTHPTPDLAALTGLATATLKAELPVLDRFQPTPAAALSDLALDTDGMLRRMVPTEPGEWPYPYTTRMHGDREAGAGAYRESSGVVYAGTGANHWMSVDPRTYGVQRTEIESLAVVDRRWLIRFRDAAAARRAAARESEPSARQTPMAPPRIPDTACLRAEGIVPTYYCVVRDGRYLAMVRAMDEKSVHQMAAAQYALLVRNR</sequence>
<dbReference type="GeneID" id="80335118"/>
<dbReference type="InterPro" id="IPR055797">
    <property type="entry name" value="DUF7373"/>
</dbReference>
<dbReference type="Proteomes" id="UP000317039">
    <property type="component" value="Chromosome"/>
</dbReference>
<organism evidence="3 4">
    <name type="scientific">Nocardia otitidiscaviarum</name>
    <dbReference type="NCBI Taxonomy" id="1823"/>
    <lineage>
        <taxon>Bacteria</taxon>
        <taxon>Bacillati</taxon>
        <taxon>Actinomycetota</taxon>
        <taxon>Actinomycetes</taxon>
        <taxon>Mycobacteriales</taxon>
        <taxon>Nocardiaceae</taxon>
        <taxon>Nocardia</taxon>
    </lineage>
</organism>
<name>A0A516NQ75_9NOCA</name>
<reference evidence="3 4" key="1">
    <citation type="submission" date="2019-07" db="EMBL/GenBank/DDBJ databases">
        <title>Complete Genome Sequence and Methylome Analysis of Nocardia otitidis-caviarum NEB252.</title>
        <authorList>
            <person name="Fomenkov A."/>
            <person name="Anton B.P."/>
            <person name="Vincze T."/>
            <person name="Roberts R.J."/>
        </authorList>
    </citation>
    <scope>NUCLEOTIDE SEQUENCE [LARGE SCALE GENOMIC DNA]</scope>
    <source>
        <strain evidence="3 4">NEB252</strain>
    </source>
</reference>
<feature type="domain" description="DUF7373" evidence="1">
    <location>
        <begin position="59"/>
        <end position="251"/>
    </location>
</feature>
<evidence type="ECO:0000259" key="2">
    <source>
        <dbReference type="Pfam" id="PF24092"/>
    </source>
</evidence>
<dbReference type="RefSeq" id="WP_143982203.1">
    <property type="nucleotide sequence ID" value="NZ_CP041695.1"/>
</dbReference>
<dbReference type="Pfam" id="PF24088">
    <property type="entry name" value="DUF7373"/>
    <property type="match status" value="1"/>
</dbReference>
<evidence type="ECO:0000313" key="3">
    <source>
        <dbReference type="EMBL" id="QDP81062.1"/>
    </source>
</evidence>
<gene>
    <name evidence="3" type="ORF">FOH10_22420</name>
</gene>
<accession>A0A516NQ75</accession>
<protein>
    <submittedName>
        <fullName evidence="3">Uncharacterized protein</fullName>
    </submittedName>
</protein>
<dbReference type="KEGG" id="nod:FOH10_22420"/>
<dbReference type="Pfam" id="PF24092">
    <property type="entry name" value="DUF7373_C"/>
    <property type="match status" value="1"/>
</dbReference>
<feature type="domain" description="DUF7373" evidence="2">
    <location>
        <begin position="257"/>
        <end position="410"/>
    </location>
</feature>
<proteinExistence type="predicted"/>
<dbReference type="AlphaFoldDB" id="A0A516NQ75"/>
<evidence type="ECO:0000259" key="1">
    <source>
        <dbReference type="Pfam" id="PF24088"/>
    </source>
</evidence>
<dbReference type="InterPro" id="IPR056463">
    <property type="entry name" value="DUF7373_C"/>
</dbReference>